<dbReference type="Gene3D" id="1.20.1280.290">
    <property type="match status" value="2"/>
</dbReference>
<evidence type="ECO:0000256" key="10">
    <source>
        <dbReference type="SAM" id="MobiDB-lite"/>
    </source>
</evidence>
<evidence type="ECO:0000256" key="9">
    <source>
        <dbReference type="RuleBase" id="RU910715"/>
    </source>
</evidence>
<feature type="transmembrane region" description="Helical" evidence="9">
    <location>
        <begin position="6"/>
        <end position="25"/>
    </location>
</feature>
<comment type="caution">
    <text evidence="9">Lacks conserved residue(s) required for the propagation of feature annotation.</text>
</comment>
<reference evidence="11" key="1">
    <citation type="submission" date="2022-08" db="EMBL/GenBank/DDBJ databases">
        <authorList>
            <person name="Gutierrez-Valencia J."/>
        </authorList>
    </citation>
    <scope>NUCLEOTIDE SEQUENCE</scope>
</reference>
<evidence type="ECO:0000256" key="5">
    <source>
        <dbReference type="ARBA" id="ARBA00022692"/>
    </source>
</evidence>
<gene>
    <name evidence="11" type="ORF">LITE_LOCUS10046</name>
</gene>
<dbReference type="PANTHER" id="PTHR10791">
    <property type="entry name" value="RAG1-ACTIVATING PROTEIN 1"/>
    <property type="match status" value="1"/>
</dbReference>
<proteinExistence type="inferred from homology"/>
<keyword evidence="7 9" id="KW-1133">Transmembrane helix</keyword>
<evidence type="ECO:0000256" key="3">
    <source>
        <dbReference type="ARBA" id="ARBA00022448"/>
    </source>
</evidence>
<dbReference type="EMBL" id="CAMGYJ010000004">
    <property type="protein sequence ID" value="CAI0398813.1"/>
    <property type="molecule type" value="Genomic_DNA"/>
</dbReference>
<keyword evidence="3 9" id="KW-0813">Transport</keyword>
<dbReference type="GO" id="GO:0016020">
    <property type="term" value="C:membrane"/>
    <property type="evidence" value="ECO:0007669"/>
    <property type="project" value="InterPro"/>
</dbReference>
<feature type="transmembrane region" description="Helical" evidence="9">
    <location>
        <begin position="102"/>
        <end position="125"/>
    </location>
</feature>
<dbReference type="PANTHER" id="PTHR10791:SF159">
    <property type="entry name" value="BIDIRECTIONAL SUGAR TRANSPORTER SWEET5"/>
    <property type="match status" value="1"/>
</dbReference>
<comment type="function">
    <text evidence="9">Mediates both low-affinity uptake and efflux of sugar across the membrane.</text>
</comment>
<accession>A0AAV0IPY1</accession>
<dbReference type="FunFam" id="1.20.1280.290:FF:000002">
    <property type="entry name" value="Bidirectional sugar transporter SWEET"/>
    <property type="match status" value="1"/>
</dbReference>
<comment type="caution">
    <text evidence="11">The sequence shown here is derived from an EMBL/GenBank/DDBJ whole genome shotgun (WGS) entry which is preliminary data.</text>
</comment>
<evidence type="ECO:0000313" key="11">
    <source>
        <dbReference type="EMBL" id="CAI0398813.1"/>
    </source>
</evidence>
<keyword evidence="5 9" id="KW-0812">Transmembrane</keyword>
<keyword evidence="8 9" id="KW-0472">Membrane</keyword>
<protein>
    <recommendedName>
        <fullName evidence="9">Bidirectional sugar transporter SWEET</fullName>
    </recommendedName>
</protein>
<comment type="similarity">
    <text evidence="2 9">Belongs to the SWEET sugar transporter family.</text>
</comment>
<dbReference type="Pfam" id="PF03083">
    <property type="entry name" value="MtN3_slv"/>
    <property type="match status" value="2"/>
</dbReference>
<dbReference type="GO" id="GO:0051119">
    <property type="term" value="F:sugar transmembrane transporter activity"/>
    <property type="evidence" value="ECO:0007669"/>
    <property type="project" value="InterPro"/>
</dbReference>
<feature type="transmembrane region" description="Helical" evidence="9">
    <location>
        <begin position="131"/>
        <end position="152"/>
    </location>
</feature>
<evidence type="ECO:0000256" key="8">
    <source>
        <dbReference type="ARBA" id="ARBA00023136"/>
    </source>
</evidence>
<keyword evidence="12" id="KW-1185">Reference proteome</keyword>
<comment type="subcellular location">
    <subcellularLocation>
        <location evidence="1">Endomembrane system</location>
        <topology evidence="1">Multi-pass membrane protein</topology>
    </subcellularLocation>
</comment>
<dbReference type="AlphaFoldDB" id="A0AAV0IPY1"/>
<sequence length="250" mass="28294">MVDTMFVRTVVGIIGNVISFFLFLSPLPTFVQIIKQKAVQDFKADPYVMTLLNCAMWSLYGMPFVKPDSLLVVTINGFGFFLELIYVAIFLIFSPWVKRRKLIITLLVETAFFIGVLLITLLVFHAPPKRAMFVGLLCIVFNVIMYASPLTVVKMVIKTKSVKYMPFFLSLAGFCNGIVWTIYALLKFDVNILVSSSILIPNGLGSLFALLQLVLYAIYYRTTNWDDDDDQPPRGGHQEEFSEIQLSSKV</sequence>
<evidence type="ECO:0000256" key="6">
    <source>
        <dbReference type="ARBA" id="ARBA00022737"/>
    </source>
</evidence>
<evidence type="ECO:0000256" key="2">
    <source>
        <dbReference type="ARBA" id="ARBA00007809"/>
    </source>
</evidence>
<keyword evidence="4 9" id="KW-0762">Sugar transport</keyword>
<feature type="transmembrane region" description="Helical" evidence="9">
    <location>
        <begin position="164"/>
        <end position="186"/>
    </location>
</feature>
<dbReference type="InterPro" id="IPR004316">
    <property type="entry name" value="SWEET_rpt"/>
</dbReference>
<feature type="transmembrane region" description="Helical" evidence="9">
    <location>
        <begin position="71"/>
        <end position="93"/>
    </location>
</feature>
<feature type="transmembrane region" description="Helical" evidence="9">
    <location>
        <begin position="198"/>
        <end position="219"/>
    </location>
</feature>
<evidence type="ECO:0000256" key="4">
    <source>
        <dbReference type="ARBA" id="ARBA00022597"/>
    </source>
</evidence>
<evidence type="ECO:0000256" key="7">
    <source>
        <dbReference type="ARBA" id="ARBA00022989"/>
    </source>
</evidence>
<organism evidence="11 12">
    <name type="scientific">Linum tenue</name>
    <dbReference type="NCBI Taxonomy" id="586396"/>
    <lineage>
        <taxon>Eukaryota</taxon>
        <taxon>Viridiplantae</taxon>
        <taxon>Streptophyta</taxon>
        <taxon>Embryophyta</taxon>
        <taxon>Tracheophyta</taxon>
        <taxon>Spermatophyta</taxon>
        <taxon>Magnoliopsida</taxon>
        <taxon>eudicotyledons</taxon>
        <taxon>Gunneridae</taxon>
        <taxon>Pentapetalae</taxon>
        <taxon>rosids</taxon>
        <taxon>fabids</taxon>
        <taxon>Malpighiales</taxon>
        <taxon>Linaceae</taxon>
        <taxon>Linum</taxon>
    </lineage>
</organism>
<feature type="region of interest" description="Disordered" evidence="10">
    <location>
        <begin position="229"/>
        <end position="250"/>
    </location>
</feature>
<dbReference type="GO" id="GO:0012505">
    <property type="term" value="C:endomembrane system"/>
    <property type="evidence" value="ECO:0007669"/>
    <property type="project" value="UniProtKB-SubCell"/>
</dbReference>
<dbReference type="InterPro" id="IPR047664">
    <property type="entry name" value="SWEET"/>
</dbReference>
<dbReference type="FunFam" id="1.20.1280.290:FF:000001">
    <property type="entry name" value="Bidirectional sugar transporter SWEET"/>
    <property type="match status" value="1"/>
</dbReference>
<keyword evidence="6" id="KW-0677">Repeat</keyword>
<name>A0AAV0IPY1_9ROSI</name>
<evidence type="ECO:0000313" key="12">
    <source>
        <dbReference type="Proteomes" id="UP001154282"/>
    </source>
</evidence>
<evidence type="ECO:0000256" key="1">
    <source>
        <dbReference type="ARBA" id="ARBA00004127"/>
    </source>
</evidence>
<dbReference type="Proteomes" id="UP001154282">
    <property type="component" value="Unassembled WGS sequence"/>
</dbReference>
<dbReference type="GO" id="GO:0051260">
    <property type="term" value="P:protein homooligomerization"/>
    <property type="evidence" value="ECO:0007669"/>
    <property type="project" value="UniProtKB-ARBA"/>
</dbReference>